<keyword evidence="2" id="KW-1185">Reference proteome</keyword>
<protein>
    <submittedName>
        <fullName evidence="1">Uncharacterized protein</fullName>
    </submittedName>
</protein>
<organism evidence="1 2">
    <name type="scientific">Parascedosporium putredinis</name>
    <dbReference type="NCBI Taxonomy" id="1442378"/>
    <lineage>
        <taxon>Eukaryota</taxon>
        <taxon>Fungi</taxon>
        <taxon>Dikarya</taxon>
        <taxon>Ascomycota</taxon>
        <taxon>Pezizomycotina</taxon>
        <taxon>Sordariomycetes</taxon>
        <taxon>Hypocreomycetidae</taxon>
        <taxon>Microascales</taxon>
        <taxon>Microascaceae</taxon>
        <taxon>Parascedosporium</taxon>
    </lineage>
</organism>
<dbReference type="AlphaFoldDB" id="A0A9P1M7Z6"/>
<sequence>MESVLFKSSGCCLKSWRSSTLTLGDHRGGTVHPPVALSVLDPTMGAMGAMDKRPERPGHLHVLSSSGFLRDRLPTYNSGCGRGESFAKTIVAVVRLHLQILVLIDSGIDGWVEQAADALWQ</sequence>
<evidence type="ECO:0000313" key="2">
    <source>
        <dbReference type="Proteomes" id="UP000838763"/>
    </source>
</evidence>
<reference evidence="1" key="1">
    <citation type="submission" date="2022-11" db="EMBL/GenBank/DDBJ databases">
        <authorList>
            <person name="Scott C."/>
            <person name="Bruce N."/>
        </authorList>
    </citation>
    <scope>NUCLEOTIDE SEQUENCE</scope>
</reference>
<comment type="caution">
    <text evidence="1">The sequence shown here is derived from an EMBL/GenBank/DDBJ whole genome shotgun (WGS) entry which is preliminary data.</text>
</comment>
<evidence type="ECO:0000313" key="1">
    <source>
        <dbReference type="EMBL" id="CAI4211797.1"/>
    </source>
</evidence>
<accession>A0A9P1M7Z6</accession>
<proteinExistence type="predicted"/>
<gene>
    <name evidence="1" type="ORF">PPNO1_LOCUS1571</name>
</gene>
<dbReference type="EMBL" id="CALLCH030000003">
    <property type="protein sequence ID" value="CAI4211797.1"/>
    <property type="molecule type" value="Genomic_DNA"/>
</dbReference>
<dbReference type="Proteomes" id="UP000838763">
    <property type="component" value="Unassembled WGS sequence"/>
</dbReference>
<name>A0A9P1M7Z6_9PEZI</name>